<evidence type="ECO:0000256" key="1">
    <source>
        <dbReference type="ARBA" id="ARBA00009375"/>
    </source>
</evidence>
<gene>
    <name evidence="4 10" type="primary">truA</name>
    <name evidence="10" type="ORF">BN437_2494</name>
</gene>
<comment type="similarity">
    <text evidence="1 4 8">Belongs to the tRNA pseudouridine synthase TruA family.</text>
</comment>
<dbReference type="GeneID" id="97606606"/>
<feature type="site" description="Interaction with tRNA" evidence="7">
    <location>
        <position position="111"/>
    </location>
</feature>
<dbReference type="Proteomes" id="UP000013111">
    <property type="component" value="Unassembled WGS sequence"/>
</dbReference>
<accession>A0A831A4J6</accession>
<comment type="function">
    <text evidence="4">Formation of pseudouridine at positions 38, 39 and 40 in the anticodon stem and loop of transfer RNAs.</text>
</comment>
<dbReference type="PIRSF" id="PIRSF001430">
    <property type="entry name" value="tRNA_psdUrid_synth"/>
    <property type="match status" value="1"/>
</dbReference>
<dbReference type="EC" id="5.4.99.12" evidence="4"/>
<feature type="domain" description="Pseudouridine synthase I TruA alpha/beta" evidence="9">
    <location>
        <begin position="154"/>
        <end position="254"/>
    </location>
</feature>
<dbReference type="GO" id="GO:0003723">
    <property type="term" value="F:RNA binding"/>
    <property type="evidence" value="ECO:0007669"/>
    <property type="project" value="InterPro"/>
</dbReference>
<comment type="caution">
    <text evidence="4">Lacks conserved residue(s) required for the propagation of feature annotation.</text>
</comment>
<dbReference type="NCBIfam" id="TIGR00071">
    <property type="entry name" value="hisT_truA"/>
    <property type="match status" value="1"/>
</dbReference>
<evidence type="ECO:0000313" key="10">
    <source>
        <dbReference type="EMBL" id="CCO94412.1"/>
    </source>
</evidence>
<evidence type="ECO:0000256" key="4">
    <source>
        <dbReference type="HAMAP-Rule" id="MF_00171"/>
    </source>
</evidence>
<dbReference type="CDD" id="cd02570">
    <property type="entry name" value="PseudoU_synth_EcTruA"/>
    <property type="match status" value="1"/>
</dbReference>
<evidence type="ECO:0000259" key="9">
    <source>
        <dbReference type="Pfam" id="PF01416"/>
    </source>
</evidence>
<dbReference type="Pfam" id="PF01416">
    <property type="entry name" value="PseudoU_synth_1"/>
    <property type="match status" value="2"/>
</dbReference>
<reference evidence="10 11" key="1">
    <citation type="submission" date="2012-11" db="EMBL/GenBank/DDBJ databases">
        <authorList>
            <person name="Linke B."/>
        </authorList>
    </citation>
    <scope>NUCLEOTIDE SEQUENCE [LARGE SCALE GENOMIC DNA]</scope>
    <source>
        <strain evidence="11">CFBP 1232</strain>
    </source>
</reference>
<dbReference type="EMBL" id="CAPB01000024">
    <property type="protein sequence ID" value="CCO94412.1"/>
    <property type="molecule type" value="Genomic_DNA"/>
</dbReference>
<dbReference type="GO" id="GO:0016829">
    <property type="term" value="F:lyase activity"/>
    <property type="evidence" value="ECO:0007669"/>
    <property type="project" value="UniProtKB-KW"/>
</dbReference>
<reference evidence="10 11" key="2">
    <citation type="submission" date="2013-04" db="EMBL/GenBank/DDBJ databases">
        <title>Comparative genomics of 12 strains of Erwinia amylovora identifies a pan-genome with a large conserved core and provides insights into host specificity.</title>
        <authorList>
            <person name="Mann R.A."/>
            <person name="Smits T.H.M."/>
            <person name="Buehlmann A."/>
            <person name="Blom J."/>
            <person name="Goesmann A."/>
            <person name="Frey J.E."/>
            <person name="Plummer K.M."/>
            <person name="Beer S.V."/>
            <person name="Luck J."/>
            <person name="Duffy B."/>
            <person name="Rodoni B."/>
        </authorList>
    </citation>
    <scope>NUCLEOTIDE SEQUENCE [LARGE SCALE GENOMIC DNA]</scope>
    <source>
        <strain evidence="11">CFBP 1232</strain>
    </source>
</reference>
<feature type="site" description="Interaction with tRNA" evidence="7">
    <location>
        <position position="140"/>
    </location>
</feature>
<feature type="site" description="Interaction with tRNA; Important for base-flipping" evidence="7">
    <location>
        <position position="59"/>
    </location>
</feature>
<dbReference type="InterPro" id="IPR001406">
    <property type="entry name" value="PsdUridine_synth_TruA"/>
</dbReference>
<proteinExistence type="inferred from homology"/>
<organism evidence="10 11">
    <name type="scientific">Erwinia amylovora NBRC 12687 = CFBP 1232</name>
    <dbReference type="NCBI Taxonomy" id="1219359"/>
    <lineage>
        <taxon>Bacteria</taxon>
        <taxon>Pseudomonadati</taxon>
        <taxon>Pseudomonadota</taxon>
        <taxon>Gammaproteobacteria</taxon>
        <taxon>Enterobacterales</taxon>
        <taxon>Erwiniaceae</taxon>
        <taxon>Erwinia</taxon>
    </lineage>
</organism>
<feature type="site" description="Interaction with tRNA" evidence="7">
    <location>
        <position position="79"/>
    </location>
</feature>
<keyword evidence="2 4" id="KW-0819">tRNA processing</keyword>
<dbReference type="RefSeq" id="WP_004158689.1">
    <property type="nucleotide sequence ID" value="NZ_BAYW01000015.1"/>
</dbReference>
<dbReference type="Gene3D" id="3.30.70.580">
    <property type="entry name" value="Pseudouridine synthase I, catalytic domain, N-terminal subdomain"/>
    <property type="match status" value="1"/>
</dbReference>
<name>A0A831A4J6_ERWAM</name>
<feature type="site" description="Interaction with tRNA" evidence="7">
    <location>
        <position position="127"/>
    </location>
</feature>
<dbReference type="SUPFAM" id="SSF55120">
    <property type="entry name" value="Pseudouridine synthase"/>
    <property type="match status" value="1"/>
</dbReference>
<comment type="catalytic activity">
    <reaction evidence="4 8">
        <text>uridine(38/39/40) in tRNA = pseudouridine(38/39/40) in tRNA</text>
        <dbReference type="Rhea" id="RHEA:22376"/>
        <dbReference type="Rhea" id="RHEA-COMP:10085"/>
        <dbReference type="Rhea" id="RHEA-COMP:10087"/>
        <dbReference type="ChEBI" id="CHEBI:65314"/>
        <dbReference type="ChEBI" id="CHEBI:65315"/>
        <dbReference type="EC" id="5.4.99.12"/>
    </reaction>
</comment>
<dbReference type="GO" id="GO:0160147">
    <property type="term" value="F:tRNA pseudouridine(38-40) synthase activity"/>
    <property type="evidence" value="ECO:0007669"/>
    <property type="project" value="UniProtKB-EC"/>
</dbReference>
<dbReference type="AlphaFoldDB" id="A0A831A4J6"/>
<evidence type="ECO:0000256" key="5">
    <source>
        <dbReference type="PIRSR" id="PIRSR001430-1"/>
    </source>
</evidence>
<evidence type="ECO:0000256" key="8">
    <source>
        <dbReference type="RuleBase" id="RU003792"/>
    </source>
</evidence>
<evidence type="ECO:0000256" key="3">
    <source>
        <dbReference type="ARBA" id="ARBA00023235"/>
    </source>
</evidence>
<comment type="subunit">
    <text evidence="4">Homodimer.</text>
</comment>
<evidence type="ECO:0000256" key="2">
    <source>
        <dbReference type="ARBA" id="ARBA00022694"/>
    </source>
</evidence>
<dbReference type="InterPro" id="IPR020095">
    <property type="entry name" value="PsdUridine_synth_TruA_C"/>
</dbReference>
<dbReference type="InterPro" id="IPR020097">
    <property type="entry name" value="PsdUridine_synth_TruA_a/b_dom"/>
</dbReference>
<dbReference type="GO" id="GO:0031119">
    <property type="term" value="P:tRNA pseudouridine synthesis"/>
    <property type="evidence" value="ECO:0007669"/>
    <property type="project" value="UniProtKB-UniRule"/>
</dbReference>
<dbReference type="HAMAP" id="MF_00171">
    <property type="entry name" value="TruA"/>
    <property type="match status" value="1"/>
</dbReference>
<dbReference type="Gene3D" id="3.30.70.660">
    <property type="entry name" value="Pseudouridine synthase I, catalytic domain, C-terminal subdomain"/>
    <property type="match status" value="1"/>
</dbReference>
<feature type="binding site" evidence="4 6">
    <location>
        <position position="119"/>
    </location>
    <ligand>
        <name>substrate</name>
    </ligand>
</feature>
<dbReference type="PANTHER" id="PTHR11142">
    <property type="entry name" value="PSEUDOURIDYLATE SYNTHASE"/>
    <property type="match status" value="1"/>
</dbReference>
<protein>
    <recommendedName>
        <fullName evidence="4">tRNA pseudouridine synthase A</fullName>
        <ecNumber evidence="4">5.4.99.12</ecNumber>
    </recommendedName>
    <alternativeName>
        <fullName evidence="4">tRNA pseudouridine(38-40) synthase</fullName>
    </alternativeName>
    <alternativeName>
        <fullName evidence="4">tRNA pseudouridylate synthase I</fullName>
    </alternativeName>
    <alternativeName>
        <fullName evidence="4">tRNA-uridine isomerase I</fullName>
    </alternativeName>
</protein>
<dbReference type="PANTHER" id="PTHR11142:SF0">
    <property type="entry name" value="TRNA PSEUDOURIDINE SYNTHASE-LIKE 1"/>
    <property type="match status" value="1"/>
</dbReference>
<sequence length="271" mass="30166">MSDIDVPQPTMKLALGIEYDGSRYYGWQRQNEVRSVQEKLEKALTRVADGPIAVFCAGRTDAGVHSTGQVVHFETTAQRKDAAWTLGVNANLPADIAVRWVKSVPDDFHARFSATARRYRYVIYNRRLRPAILAAGVTHFYHPLDVEKMQSAGQCLLGENDFTSFRAVQCQSRTPMRNVMHLNVSRHGAYVVVDIKANAFVHHMVRNIVGSLMEIGCGNQPESWMSELLAAKDRKLAAATARAEGLYLVAVDYPDSYELPSPPMGPLFLGD</sequence>
<evidence type="ECO:0000313" key="11">
    <source>
        <dbReference type="Proteomes" id="UP000013111"/>
    </source>
</evidence>
<feature type="region of interest" description="Interaction with tRNA" evidence="7">
    <location>
        <begin position="169"/>
        <end position="173"/>
    </location>
</feature>
<feature type="active site" description="Nucleophile" evidence="4 5">
    <location>
        <position position="61"/>
    </location>
</feature>
<evidence type="ECO:0000256" key="6">
    <source>
        <dbReference type="PIRSR" id="PIRSR001430-2"/>
    </source>
</evidence>
<dbReference type="InterPro" id="IPR020103">
    <property type="entry name" value="PsdUridine_synth_cat_dom_sf"/>
</dbReference>
<keyword evidence="3 4" id="KW-0413">Isomerase</keyword>
<feature type="domain" description="Pseudouridine synthase I TruA alpha/beta" evidence="9">
    <location>
        <begin position="18"/>
        <end position="112"/>
    </location>
</feature>
<dbReference type="FunFam" id="3.30.70.660:FF:000001">
    <property type="entry name" value="tRNA pseudouridine synthase A"/>
    <property type="match status" value="1"/>
</dbReference>
<dbReference type="InterPro" id="IPR020094">
    <property type="entry name" value="TruA/RsuA/RluB/E/F_N"/>
</dbReference>
<comment type="caution">
    <text evidence="10">The sequence shown here is derived from an EMBL/GenBank/DDBJ whole genome shotgun (WGS) entry which is preliminary data.</text>
</comment>
<evidence type="ECO:0000256" key="7">
    <source>
        <dbReference type="PIRSR" id="PIRSR001430-3"/>
    </source>
</evidence>
<keyword evidence="10" id="KW-0456">Lyase</keyword>
<dbReference type="FunFam" id="3.30.70.580:FF:000001">
    <property type="entry name" value="tRNA pseudouridine synthase A"/>
    <property type="match status" value="1"/>
</dbReference>